<dbReference type="EMBL" id="JAADJG010000538">
    <property type="protein sequence ID" value="KAF4444966.1"/>
    <property type="molecule type" value="Genomic_DNA"/>
</dbReference>
<keyword evidence="3" id="KW-1185">Reference proteome</keyword>
<organism evidence="2 3">
    <name type="scientific">Fusarium austroafricanum</name>
    <dbReference type="NCBI Taxonomy" id="2364996"/>
    <lineage>
        <taxon>Eukaryota</taxon>
        <taxon>Fungi</taxon>
        <taxon>Dikarya</taxon>
        <taxon>Ascomycota</taxon>
        <taxon>Pezizomycotina</taxon>
        <taxon>Sordariomycetes</taxon>
        <taxon>Hypocreomycetidae</taxon>
        <taxon>Hypocreales</taxon>
        <taxon>Nectriaceae</taxon>
        <taxon>Fusarium</taxon>
        <taxon>Fusarium concolor species complex</taxon>
    </lineage>
</organism>
<proteinExistence type="predicted"/>
<evidence type="ECO:0000256" key="1">
    <source>
        <dbReference type="SAM" id="Phobius"/>
    </source>
</evidence>
<dbReference type="InterPro" id="IPR053018">
    <property type="entry name" value="Elsinochrome_Biosynth-Asso"/>
</dbReference>
<reference evidence="2" key="1">
    <citation type="submission" date="2020-01" db="EMBL/GenBank/DDBJ databases">
        <title>Identification and distribution of gene clusters putatively required for synthesis of sphingolipid metabolism inhibitors in phylogenetically diverse species of the filamentous fungus Fusarium.</title>
        <authorList>
            <person name="Kim H.-S."/>
            <person name="Busman M."/>
            <person name="Brown D.W."/>
            <person name="Divon H."/>
            <person name="Uhlig S."/>
            <person name="Proctor R.H."/>
        </authorList>
    </citation>
    <scope>NUCLEOTIDE SEQUENCE</scope>
    <source>
        <strain evidence="2">NRRL 53441</strain>
    </source>
</reference>
<feature type="transmembrane region" description="Helical" evidence="1">
    <location>
        <begin position="26"/>
        <end position="49"/>
    </location>
</feature>
<keyword evidence="1" id="KW-0812">Transmembrane</keyword>
<dbReference type="PANTHER" id="PTHR37577:SF1">
    <property type="entry name" value="INTEGRAL MEMBRANE PROTEIN"/>
    <property type="match status" value="1"/>
</dbReference>
<accession>A0A8H4K7X5</accession>
<protein>
    <submittedName>
        <fullName evidence="2">Uncharacterized protein</fullName>
    </submittedName>
</protein>
<keyword evidence="1" id="KW-1133">Transmembrane helix</keyword>
<sequence>MAVFESANCDRNATAPTASDAGVAGAGILLSFMITALLAIILSSSVIFGEMRGRDSVIRRKLLNGYSDSQIMQGIGIQSVGLAKMNSLVPYHFFLIWMLSLLSMATHNATLLALKQDYRRDWVIRWMRQFLMFVNLALSCVSGVFVLEGVSKGLDDKTLPISCVWEVKGNGAASNAGLSYVGTIVVIAGNCIIFGLATWYLHSKQQRFYKAIQIAGLVLMTAIAVGAAIRIILLSQAFGHPSIELKDDGETVWSFGQLLSMLVLILPLVNVIEIYRGEIQVASPVQDERAKVYDGELQNNPQGSRTNLFQNTLPRYPLPETPIERPEDYNPYRQRLGRGAEKKKFLRAIQDLRRDQTYYTWPKFDLRLKPEYTKERGAFAQVSKEKAQGACVALDEEEDGMFSPKANTKFDIIVYRQSSCSDQHALWSFKTLWPMVAPNGAYIVERLASQSAFF</sequence>
<feature type="transmembrane region" description="Helical" evidence="1">
    <location>
        <begin position="214"/>
        <end position="233"/>
    </location>
</feature>
<keyword evidence="1" id="KW-0472">Membrane</keyword>
<evidence type="ECO:0000313" key="2">
    <source>
        <dbReference type="EMBL" id="KAF4444966.1"/>
    </source>
</evidence>
<name>A0A8H4K7X5_9HYPO</name>
<evidence type="ECO:0000313" key="3">
    <source>
        <dbReference type="Proteomes" id="UP000605986"/>
    </source>
</evidence>
<feature type="transmembrane region" description="Helical" evidence="1">
    <location>
        <begin position="178"/>
        <end position="202"/>
    </location>
</feature>
<feature type="transmembrane region" description="Helical" evidence="1">
    <location>
        <begin position="253"/>
        <end position="272"/>
    </location>
</feature>
<dbReference type="Proteomes" id="UP000605986">
    <property type="component" value="Unassembled WGS sequence"/>
</dbReference>
<dbReference type="PANTHER" id="PTHR37577">
    <property type="entry name" value="INTEGRAL MEMBRANE PROTEIN"/>
    <property type="match status" value="1"/>
</dbReference>
<feature type="transmembrane region" description="Helical" evidence="1">
    <location>
        <begin position="126"/>
        <end position="147"/>
    </location>
</feature>
<dbReference type="OrthoDB" id="5414615at2759"/>
<dbReference type="AlphaFoldDB" id="A0A8H4K7X5"/>
<gene>
    <name evidence="2" type="ORF">F53441_11020</name>
</gene>
<comment type="caution">
    <text evidence="2">The sequence shown here is derived from an EMBL/GenBank/DDBJ whole genome shotgun (WGS) entry which is preliminary data.</text>
</comment>
<feature type="transmembrane region" description="Helical" evidence="1">
    <location>
        <begin position="94"/>
        <end position="114"/>
    </location>
</feature>